<organism evidence="3 4">
    <name type="scientific">Acropora cervicornis</name>
    <name type="common">Staghorn coral</name>
    <dbReference type="NCBI Taxonomy" id="6130"/>
    <lineage>
        <taxon>Eukaryota</taxon>
        <taxon>Metazoa</taxon>
        <taxon>Cnidaria</taxon>
        <taxon>Anthozoa</taxon>
        <taxon>Hexacorallia</taxon>
        <taxon>Scleractinia</taxon>
        <taxon>Astrocoeniina</taxon>
        <taxon>Acroporidae</taxon>
        <taxon>Acropora</taxon>
    </lineage>
</organism>
<evidence type="ECO:0000259" key="2">
    <source>
        <dbReference type="Pfam" id="PF18701"/>
    </source>
</evidence>
<dbReference type="Proteomes" id="UP001249851">
    <property type="component" value="Unassembled WGS sequence"/>
</dbReference>
<evidence type="ECO:0000256" key="1">
    <source>
        <dbReference type="SAM" id="MobiDB-lite"/>
    </source>
</evidence>
<sequence length="274" mass="31151">MKHPEAIEIIESAADTQSDKINLSLEEFEEKITQRGDLRKNLPRSRWRLALVEKLIEGRDGCCRAAQVKLANGNRIQRPLQLLFPLEVQDTESDHKESKSEDINMTSDSQRPSKRKAAIEARQKLHMATAFTILDKSGFEARHIIAVSGHKNEASIRSYSKTDICTKKKMSETLATRCEDSEELSVMNSHQSSPVLSLSQEEDKTKALDISRLISGPDRYVYGFGFSKFNEKPAIVPKETLDCIDQKQSTEETLDEKKIPVTVKAEKYWPVRMQ</sequence>
<reference evidence="3" key="2">
    <citation type="journal article" date="2023" name="Science">
        <title>Genomic signatures of disease resistance in endangered staghorn corals.</title>
        <authorList>
            <person name="Vollmer S.V."/>
            <person name="Selwyn J.D."/>
            <person name="Despard B.A."/>
            <person name="Roesel C.L."/>
        </authorList>
    </citation>
    <scope>NUCLEOTIDE SEQUENCE</scope>
    <source>
        <strain evidence="3">K2</strain>
    </source>
</reference>
<name>A0AAD9PPT4_ACRCE</name>
<feature type="domain" description="DUF5641" evidence="2">
    <location>
        <begin position="40"/>
        <end position="85"/>
    </location>
</feature>
<evidence type="ECO:0000313" key="4">
    <source>
        <dbReference type="Proteomes" id="UP001249851"/>
    </source>
</evidence>
<dbReference type="EMBL" id="JARQWQ010000284">
    <property type="protein sequence ID" value="KAK2546778.1"/>
    <property type="molecule type" value="Genomic_DNA"/>
</dbReference>
<reference evidence="3" key="1">
    <citation type="journal article" date="2023" name="G3 (Bethesda)">
        <title>Whole genome assembly and annotation of the endangered Caribbean coral Acropora cervicornis.</title>
        <authorList>
            <person name="Selwyn J.D."/>
            <person name="Vollmer S.V."/>
        </authorList>
    </citation>
    <scope>NUCLEOTIDE SEQUENCE</scope>
    <source>
        <strain evidence="3">K2</strain>
    </source>
</reference>
<feature type="region of interest" description="Disordered" evidence="1">
    <location>
        <begin position="89"/>
        <end position="115"/>
    </location>
</feature>
<dbReference type="InterPro" id="IPR040676">
    <property type="entry name" value="DUF5641"/>
</dbReference>
<keyword evidence="4" id="KW-1185">Reference proteome</keyword>
<dbReference type="Pfam" id="PF18701">
    <property type="entry name" value="DUF5641"/>
    <property type="match status" value="1"/>
</dbReference>
<protein>
    <recommendedName>
        <fullName evidence="2">DUF5641 domain-containing protein</fullName>
    </recommendedName>
</protein>
<proteinExistence type="predicted"/>
<accession>A0AAD9PPT4</accession>
<dbReference type="AlphaFoldDB" id="A0AAD9PPT4"/>
<evidence type="ECO:0000313" key="3">
    <source>
        <dbReference type="EMBL" id="KAK2546778.1"/>
    </source>
</evidence>
<gene>
    <name evidence="3" type="ORF">P5673_033577</name>
</gene>
<comment type="caution">
    <text evidence="3">The sequence shown here is derived from an EMBL/GenBank/DDBJ whole genome shotgun (WGS) entry which is preliminary data.</text>
</comment>
<feature type="compositionally biased region" description="Basic and acidic residues" evidence="1">
    <location>
        <begin position="92"/>
        <end position="102"/>
    </location>
</feature>